<dbReference type="Proteomes" id="UP001165633">
    <property type="component" value="Unassembled WGS sequence"/>
</dbReference>
<name>A0ABT3WDG8_9PROT</name>
<protein>
    <recommendedName>
        <fullName evidence="3">Arc family DNA-binding protein</fullName>
    </recommendedName>
</protein>
<dbReference type="InterPro" id="IPR013321">
    <property type="entry name" value="Arc_rbn_hlx_hlx"/>
</dbReference>
<gene>
    <name evidence="1" type="ORF">NQF87_08450</name>
</gene>
<sequence>MTTCALHIRIPAQIKRWLAGEAKRNERSINAQTVFVLRQEMDKEKALGPIAKQTPNASEQ</sequence>
<evidence type="ECO:0008006" key="3">
    <source>
        <dbReference type="Google" id="ProtNLM"/>
    </source>
</evidence>
<evidence type="ECO:0000313" key="1">
    <source>
        <dbReference type="EMBL" id="MCX5616996.1"/>
    </source>
</evidence>
<dbReference type="Gene3D" id="1.10.1220.10">
    <property type="entry name" value="Met repressor-like"/>
    <property type="match status" value="1"/>
</dbReference>
<comment type="caution">
    <text evidence="1">The sequence shown here is derived from an EMBL/GenBank/DDBJ whole genome shotgun (WGS) entry which is preliminary data.</text>
</comment>
<dbReference type="SUPFAM" id="SSF47598">
    <property type="entry name" value="Ribbon-helix-helix"/>
    <property type="match status" value="1"/>
</dbReference>
<proteinExistence type="predicted"/>
<dbReference type="RefSeq" id="WP_266127974.1">
    <property type="nucleotide sequence ID" value="NZ_JANIDV010000008.1"/>
</dbReference>
<dbReference type="EMBL" id="JANIDV010000008">
    <property type="protein sequence ID" value="MCX5616996.1"/>
    <property type="molecule type" value="Genomic_DNA"/>
</dbReference>
<accession>A0ABT3WDG8</accession>
<organism evidence="1 2">
    <name type="scientific">Bombella dulcis</name>
    <dbReference type="NCBI Taxonomy" id="2967339"/>
    <lineage>
        <taxon>Bacteria</taxon>
        <taxon>Pseudomonadati</taxon>
        <taxon>Pseudomonadota</taxon>
        <taxon>Alphaproteobacteria</taxon>
        <taxon>Acetobacterales</taxon>
        <taxon>Acetobacteraceae</taxon>
        <taxon>Bombella</taxon>
    </lineage>
</organism>
<keyword evidence="2" id="KW-1185">Reference proteome</keyword>
<reference evidence="1" key="1">
    <citation type="submission" date="2022-07" db="EMBL/GenBank/DDBJ databases">
        <title>Bombella genomes.</title>
        <authorList>
            <person name="Harer L."/>
            <person name="Styblova S."/>
            <person name="Ehrmann M."/>
        </authorList>
    </citation>
    <scope>NUCLEOTIDE SEQUENCE</scope>
    <source>
        <strain evidence="1">TMW 2.2559</strain>
    </source>
</reference>
<evidence type="ECO:0000313" key="2">
    <source>
        <dbReference type="Proteomes" id="UP001165633"/>
    </source>
</evidence>
<dbReference type="InterPro" id="IPR010985">
    <property type="entry name" value="Ribbon_hlx_hlx"/>
</dbReference>